<dbReference type="PANTHER" id="PTHR30383">
    <property type="entry name" value="THIOESTERASE 1/PROTEASE 1/LYSOPHOSPHOLIPASE L1"/>
    <property type="match status" value="1"/>
</dbReference>
<dbReference type="SUPFAM" id="SSF52266">
    <property type="entry name" value="SGNH hydrolase"/>
    <property type="match status" value="1"/>
</dbReference>
<evidence type="ECO:0000256" key="1">
    <source>
        <dbReference type="SAM" id="MobiDB-lite"/>
    </source>
</evidence>
<dbReference type="Pfam" id="PF13472">
    <property type="entry name" value="Lipase_GDSL_2"/>
    <property type="match status" value="1"/>
</dbReference>
<dbReference type="InterPro" id="IPR036514">
    <property type="entry name" value="SGNH_hydro_sf"/>
</dbReference>
<sequence>MNGCENELLSTSSNGEGVHAVNFTLPTETNINDDPSLVHLTKAVEAGFSLADTKIRNIEEKLNVKISDVLDDLNELKARSEPVSERLVNALLEENTKLKKDNDVLSGRLNNSLLVVSDLNTRIKDIENEKCSLITAIRLIQCADKSHVDSTVTEQLKSDDTNVFNQHDLSHNLSMNDVEESIRVVDKNPDYFLSSNKIPESQSLKRKYKSKSKRKGLNLDKNLSENANSTTRSEVLQQISANNNSTAEPVMQQIPSNDNTMTEPVMQQIPSNVNSITDPVVQQIPSNTSGTNNLHTVPETHNKHANYSVKNVTVVAGDSIVQNLQGWRLSNPDNHVVVKSFSGANITDMEDYLKPILRKEPNKVILHVGTNDLKHLSAKRVAEGIANLATQIEEDSPATSIVISSILPRSDKSELSAKATEANKLIKAICSKNQWAFIDHKSKLARTFKNLNKVNWSQERVSKVADGLTMEYMSSATEVS</sequence>
<comment type="caution">
    <text evidence="3">The sequence shown here is derived from an EMBL/GenBank/DDBJ whole genome shotgun (WGS) entry which is preliminary data.</text>
</comment>
<evidence type="ECO:0000259" key="2">
    <source>
        <dbReference type="Pfam" id="PF13472"/>
    </source>
</evidence>
<reference evidence="3" key="1">
    <citation type="submission" date="2020-04" db="EMBL/GenBank/DDBJ databases">
        <authorList>
            <person name="Alioto T."/>
            <person name="Alioto T."/>
            <person name="Gomez Garrido J."/>
        </authorList>
    </citation>
    <scope>NUCLEOTIDE SEQUENCE</scope>
    <source>
        <strain evidence="3">A484AB</strain>
    </source>
</reference>
<feature type="domain" description="SGNH hydrolase-type esterase" evidence="2">
    <location>
        <begin position="326"/>
        <end position="449"/>
    </location>
</feature>
<evidence type="ECO:0000313" key="4">
    <source>
        <dbReference type="Proteomes" id="UP001152795"/>
    </source>
</evidence>
<gene>
    <name evidence="3" type="ORF">PACLA_8A083988</name>
</gene>
<feature type="region of interest" description="Disordered" evidence="1">
    <location>
        <begin position="203"/>
        <end position="233"/>
    </location>
</feature>
<dbReference type="AlphaFoldDB" id="A0A7D9EGH0"/>
<keyword evidence="4" id="KW-1185">Reference proteome</keyword>
<protein>
    <submittedName>
        <fullName evidence="3">Scavenger receptor cysteine-rich type 1 M130</fullName>
    </submittedName>
</protein>
<accession>A0A7D9EGH0</accession>
<dbReference type="InterPro" id="IPR013830">
    <property type="entry name" value="SGNH_hydro"/>
</dbReference>
<dbReference type="OrthoDB" id="5982747at2759"/>
<dbReference type="Proteomes" id="UP001152795">
    <property type="component" value="Unassembled WGS sequence"/>
</dbReference>
<dbReference type="Gene3D" id="3.40.50.1110">
    <property type="entry name" value="SGNH hydrolase"/>
    <property type="match status" value="1"/>
</dbReference>
<dbReference type="InterPro" id="IPR051532">
    <property type="entry name" value="Ester_Hydrolysis_Enzymes"/>
</dbReference>
<dbReference type="EMBL" id="CACRXK020005828">
    <property type="protein sequence ID" value="CAB4007541.1"/>
    <property type="molecule type" value="Genomic_DNA"/>
</dbReference>
<feature type="compositionally biased region" description="Polar residues" evidence="1">
    <location>
        <begin position="224"/>
        <end position="233"/>
    </location>
</feature>
<name>A0A7D9EGH0_PARCT</name>
<evidence type="ECO:0000313" key="3">
    <source>
        <dbReference type="EMBL" id="CAB4007541.1"/>
    </source>
</evidence>
<feature type="compositionally biased region" description="Basic residues" evidence="1">
    <location>
        <begin position="204"/>
        <end position="216"/>
    </location>
</feature>
<keyword evidence="3" id="KW-0675">Receptor</keyword>
<proteinExistence type="predicted"/>
<organism evidence="3 4">
    <name type="scientific">Paramuricea clavata</name>
    <name type="common">Red gorgonian</name>
    <name type="synonym">Violescent sea-whip</name>
    <dbReference type="NCBI Taxonomy" id="317549"/>
    <lineage>
        <taxon>Eukaryota</taxon>
        <taxon>Metazoa</taxon>
        <taxon>Cnidaria</taxon>
        <taxon>Anthozoa</taxon>
        <taxon>Octocorallia</taxon>
        <taxon>Malacalcyonacea</taxon>
        <taxon>Plexauridae</taxon>
        <taxon>Paramuricea</taxon>
    </lineage>
</organism>